<feature type="domain" description="GLAA-B beta-barrel" evidence="9">
    <location>
        <begin position="363"/>
        <end position="429"/>
    </location>
</feature>
<evidence type="ECO:0000256" key="7">
    <source>
        <dbReference type="SAM" id="SignalP"/>
    </source>
</evidence>
<comment type="catalytic activity">
    <reaction evidence="1">
        <text>Hydrolysis of terminal, non-reducing alpha-D-galactose residues in alpha-D-galactosides, including galactose oligosaccharides, galactomannans and galactolipids.</text>
        <dbReference type="EC" id="3.2.1.22"/>
    </reaction>
</comment>
<dbReference type="InterPro" id="IPR012334">
    <property type="entry name" value="Pectin_lyas_fold"/>
</dbReference>
<evidence type="ECO:0000256" key="2">
    <source>
        <dbReference type="ARBA" id="ARBA00001271"/>
    </source>
</evidence>
<keyword evidence="6" id="KW-0326">Glycosidase</keyword>
<evidence type="ECO:0000313" key="10">
    <source>
        <dbReference type="EMBL" id="UXX80073.1"/>
    </source>
</evidence>
<dbReference type="Gene3D" id="2.160.20.10">
    <property type="entry name" value="Single-stranded right-handed beta-helix, Pectin lyase-like"/>
    <property type="match status" value="2"/>
</dbReference>
<protein>
    <submittedName>
        <fullName evidence="10">Right-handed parallel beta-helix repeat-containing protein</fullName>
    </submittedName>
</protein>
<keyword evidence="11" id="KW-1185">Reference proteome</keyword>
<dbReference type="InterPro" id="IPR056441">
    <property type="entry name" value="Beta-barrel_GLAA-B_II"/>
</dbReference>
<sequence>MKNSILLILVTISLFRCANVPIPRNLDMKDLGILEAKDVTPLVIKALEQCKEQGISKLTFPKGTYHFYPTFAPDFYCAITNNDNGLKRTAFPLIGFDGLEIDGGGSEFIFHGKMLPFIIEESSNLKVTNFSLDWEVPFFLQGEVIDNDPVNKTFDIHVVTPHKLDNGHLYMSLEREDSPYERKYGYKFTQQEKYDQMVGQNIIWDASTKAPLYAHNRYSSFDTHHFPASQINENLVRLETSYKETPPVGSVFVSKGEYLFNRQNPAFRVFKTKNLLLNNVTVHHAGGMGLIAERSENITLDGFNVMLKEGSGRYITSTADATHFCNCKGLVTIKNCTFENMLDDATNIHGTYVRVNKILADDQVAVETYHPHQNDYLFGEVGDSIQVIDQKTLLPTREPLVIKNIKRVNEKISILTFSESVKGSVSVYDGIENITWHAAALIENNIIRNNRARGLLISTPRKVEVRNNYISSQMAAFRITGDLGLWNESGPCDSLIIENNKIENCVYSGIPQSVFQIDPQYESKKYIEGAYSRNIFIRNNEIRTFDASILKAMSVDGLYFQGNDIIQTDTYLPLFPNKPNLEIINCKNVKTDGNTYRLLSGDKGELSVKTDSAIQ</sequence>
<dbReference type="InterPro" id="IPR057275">
    <property type="entry name" value="Beta-barrel_GLAA-B_I"/>
</dbReference>
<proteinExistence type="predicted"/>
<reference evidence="10" key="1">
    <citation type="submission" date="2022-10" db="EMBL/GenBank/DDBJ databases">
        <title>Comparative genomics and taxonomic characterization of three novel marine species of genus Reichenbachiella exhibiting antioxidant and polysaccharide degradation activities.</title>
        <authorList>
            <person name="Muhammad N."/>
            <person name="Lee Y.-J."/>
            <person name="Ko J."/>
            <person name="Kim S.-G."/>
        </authorList>
    </citation>
    <scope>NUCLEOTIDE SEQUENCE</scope>
    <source>
        <strain evidence="10">Wsw4-B4</strain>
    </source>
</reference>
<keyword evidence="4" id="KW-0677">Repeat</keyword>
<gene>
    <name evidence="10" type="ORF">N7E81_03000</name>
</gene>
<dbReference type="InterPro" id="IPR006626">
    <property type="entry name" value="PbH1"/>
</dbReference>
<comment type="catalytic activity">
    <reaction evidence="2">
        <text>Hydrolysis of terminal, non-reducing branched (1-&gt;3)-alpha-D-galactosidic residues, producing free D-galactose.</text>
        <dbReference type="EC" id="3.2.1.n1"/>
    </reaction>
</comment>
<dbReference type="Proteomes" id="UP001062165">
    <property type="component" value="Chromosome"/>
</dbReference>
<evidence type="ECO:0000259" key="9">
    <source>
        <dbReference type="Pfam" id="PF23764"/>
    </source>
</evidence>
<dbReference type="EMBL" id="CP106735">
    <property type="protein sequence ID" value="UXX80073.1"/>
    <property type="molecule type" value="Genomic_DNA"/>
</dbReference>
<organism evidence="10 11">
    <name type="scientific">Reichenbachiella carrageenanivorans</name>
    <dbReference type="NCBI Taxonomy" id="2979869"/>
    <lineage>
        <taxon>Bacteria</taxon>
        <taxon>Pseudomonadati</taxon>
        <taxon>Bacteroidota</taxon>
        <taxon>Cytophagia</taxon>
        <taxon>Cytophagales</taxon>
        <taxon>Reichenbachiellaceae</taxon>
        <taxon>Reichenbachiella</taxon>
    </lineage>
</organism>
<evidence type="ECO:0000256" key="5">
    <source>
        <dbReference type="ARBA" id="ARBA00022801"/>
    </source>
</evidence>
<feature type="domain" description="GLAA-B beta-barrel" evidence="8">
    <location>
        <begin position="141"/>
        <end position="251"/>
    </location>
</feature>
<evidence type="ECO:0000256" key="1">
    <source>
        <dbReference type="ARBA" id="ARBA00001255"/>
    </source>
</evidence>
<evidence type="ECO:0000259" key="8">
    <source>
        <dbReference type="Pfam" id="PF23763"/>
    </source>
</evidence>
<dbReference type="Pfam" id="PF23764">
    <property type="entry name" value="Beta-barrel_GLAA-B_II"/>
    <property type="match status" value="1"/>
</dbReference>
<evidence type="ECO:0000256" key="6">
    <source>
        <dbReference type="ARBA" id="ARBA00023295"/>
    </source>
</evidence>
<keyword evidence="5" id="KW-0378">Hydrolase</keyword>
<dbReference type="RefSeq" id="WP_263051803.1">
    <property type="nucleotide sequence ID" value="NZ_CP106735.1"/>
</dbReference>
<dbReference type="SUPFAM" id="SSF51126">
    <property type="entry name" value="Pectin lyase-like"/>
    <property type="match status" value="1"/>
</dbReference>
<dbReference type="InterPro" id="IPR011050">
    <property type="entry name" value="Pectin_lyase_fold/virulence"/>
</dbReference>
<name>A0ABY6D4M8_9BACT</name>
<dbReference type="SMART" id="SM00710">
    <property type="entry name" value="PbH1"/>
    <property type="match status" value="6"/>
</dbReference>
<dbReference type="Pfam" id="PF23763">
    <property type="entry name" value="Beta-barrel_GLAA-B_I"/>
    <property type="match status" value="1"/>
</dbReference>
<evidence type="ECO:0000256" key="3">
    <source>
        <dbReference type="ARBA" id="ARBA00022729"/>
    </source>
</evidence>
<feature type="chain" id="PRO_5046958615" evidence="7">
    <location>
        <begin position="19"/>
        <end position="615"/>
    </location>
</feature>
<accession>A0ABY6D4M8</accession>
<feature type="signal peptide" evidence="7">
    <location>
        <begin position="1"/>
        <end position="18"/>
    </location>
</feature>
<keyword evidence="3 7" id="KW-0732">Signal</keyword>
<evidence type="ECO:0000313" key="11">
    <source>
        <dbReference type="Proteomes" id="UP001062165"/>
    </source>
</evidence>
<evidence type="ECO:0000256" key="4">
    <source>
        <dbReference type="ARBA" id="ARBA00022737"/>
    </source>
</evidence>